<feature type="non-terminal residue" evidence="1">
    <location>
        <position position="205"/>
    </location>
</feature>
<protein>
    <recommendedName>
        <fullName evidence="2">Phage recombination protein Bet</fullName>
    </recommendedName>
</protein>
<organism evidence="1">
    <name type="scientific">marine sediment metagenome</name>
    <dbReference type="NCBI Taxonomy" id="412755"/>
    <lineage>
        <taxon>unclassified sequences</taxon>
        <taxon>metagenomes</taxon>
        <taxon>ecological metagenomes</taxon>
    </lineage>
</organism>
<comment type="caution">
    <text evidence="1">The sequence shown here is derived from an EMBL/GenBank/DDBJ whole genome shotgun (WGS) entry which is preliminary data.</text>
</comment>
<gene>
    <name evidence="1" type="ORF">LCGC14_2581180</name>
</gene>
<proteinExistence type="predicted"/>
<name>A0A0F9AEB4_9ZZZZ</name>
<accession>A0A0F9AEB4</accession>
<evidence type="ECO:0008006" key="2">
    <source>
        <dbReference type="Google" id="ProtNLM"/>
    </source>
</evidence>
<reference evidence="1" key="1">
    <citation type="journal article" date="2015" name="Nature">
        <title>Complex archaea that bridge the gap between prokaryotes and eukaryotes.</title>
        <authorList>
            <person name="Spang A."/>
            <person name="Saw J.H."/>
            <person name="Jorgensen S.L."/>
            <person name="Zaremba-Niedzwiedzka K."/>
            <person name="Martijn J."/>
            <person name="Lind A.E."/>
            <person name="van Eijk R."/>
            <person name="Schleper C."/>
            <person name="Guy L."/>
            <person name="Ettema T.J."/>
        </authorList>
    </citation>
    <scope>NUCLEOTIDE SEQUENCE</scope>
</reference>
<dbReference type="EMBL" id="LAZR01043095">
    <property type="protein sequence ID" value="KKL07919.1"/>
    <property type="molecule type" value="Genomic_DNA"/>
</dbReference>
<sequence>MTDEKKELVEIKDKPKEVVEFAHQAAKLLKEIIDSQPKIIINGKQYIDFQGWQTIARFYKSSVGNEWTKPIHDKDGKVTGYEARAIVKDKEYRTISAAESSCSRDETTWKGRPDFQLRSMAQTRACVKALRNVFAWVVVLAGYSPTPMEEMTDCAGSGIAKPSKEGKATTFDPNKSYECEDCGQPIKSPKVAEYSIDKFGKPVCP</sequence>
<evidence type="ECO:0000313" key="1">
    <source>
        <dbReference type="EMBL" id="KKL07919.1"/>
    </source>
</evidence>
<dbReference type="AlphaFoldDB" id="A0A0F9AEB4"/>